<reference evidence="1 2" key="1">
    <citation type="journal article" date="2013" name="Genome Announc.">
        <title>Complete Genome Sequence of the Solvent Producer Clostridium saccharobutylicum NCP262 (DSM 13864).</title>
        <authorList>
            <person name="Poehlein A."/>
            <person name="Hartwich K."/>
            <person name="Krabben P."/>
            <person name="Ehrenreich A."/>
            <person name="Liebl W."/>
            <person name="Durre P."/>
            <person name="Gottschalk G."/>
            <person name="Daniel R."/>
        </authorList>
    </citation>
    <scope>NUCLEOTIDE SEQUENCE [LARGE SCALE GENOMIC DNA]</scope>
    <source>
        <strain evidence="1">DSM 13864</strain>
    </source>
</reference>
<dbReference type="AlphaFoldDB" id="U5MVM3"/>
<sequence>MLKECLEVFKKKLDENGDKFIIDSYVLEQGTYLLIEPKGDSYQIREKIDIIFDKKTKEINGKSNSNFENICNYDYNSRIINTNKPMASGTFVNKRIIHSNNYFSFIVKKESLINGKLTNEIIDNYYETLSDPFIKYSKSQNAMKIYESVEKELGKVDKEIVERIRNWIKENIFNLDIDIKGKDYLKIFFEYPIKDYKREGKRYLVPNIYNSNEFNIIVKDKIYGLPNDNMGLNSKKPYLENKTRKIIVPYLIDNTNILLQKKFFDYLMNFVVIGRTNVYIDNCNNKIYVYENEELPDRNFKGIFLRIKLISNKTGKEVEIQDYDIITGYKPNLTRKFKFKNILNIEQNSKSVSIKEYGDYGKIKEMQQLLNDIFFQNKLIKNYFKESKDLLIDDSSLKSNLLLSRETIFNWIYKGIDNDIFPVLNKISLSLLKGSIKNGYISKAKHQFNLRWSLIYYFKEGKRMAEILNEVNEVLRKKINSKEYDPIENDEQYYFSVGQVVAFLLSKYRGKNKPFSLAKPIVNSKNNEIIKENLRKMYNKYSYDPSINIKRFKNFYVMISGYIPEGKVNQDMIIAGFLSNSLVYEKDKEENK</sequence>
<gene>
    <name evidence="1" type="primary">csh</name>
    <name evidence="1" type="ORF">CLSA_c24990</name>
</gene>
<dbReference type="HOGENOM" id="CLU_033146_0_0_9"/>
<keyword evidence="2" id="KW-1185">Reference proteome</keyword>
<dbReference type="RefSeq" id="WP_022746620.1">
    <property type="nucleotide sequence ID" value="NC_022571.1"/>
</dbReference>
<dbReference type="Proteomes" id="UP000017118">
    <property type="component" value="Chromosome"/>
</dbReference>
<evidence type="ECO:0000313" key="2">
    <source>
        <dbReference type="Proteomes" id="UP000017118"/>
    </source>
</evidence>
<dbReference type="OrthoDB" id="1397020at2"/>
<dbReference type="KEGG" id="csb:CLSA_c24990"/>
<proteinExistence type="predicted"/>
<accession>U5MVM3</accession>
<organism evidence="1 2">
    <name type="scientific">Clostridium saccharobutylicum DSM 13864</name>
    <dbReference type="NCBI Taxonomy" id="1345695"/>
    <lineage>
        <taxon>Bacteria</taxon>
        <taxon>Bacillati</taxon>
        <taxon>Bacillota</taxon>
        <taxon>Clostridia</taxon>
        <taxon>Eubacteriales</taxon>
        <taxon>Clostridiaceae</taxon>
        <taxon>Clostridium</taxon>
    </lineage>
</organism>
<protein>
    <submittedName>
        <fullName evidence="1">Crispr-associated protein, Csh1 family</fullName>
    </submittedName>
</protein>
<dbReference type="PATRIC" id="fig|1345695.10.peg.4319"/>
<evidence type="ECO:0000313" key="1">
    <source>
        <dbReference type="EMBL" id="AGX43472.1"/>
    </source>
</evidence>
<dbReference type="EMBL" id="CP006721">
    <property type="protein sequence ID" value="AGX43472.1"/>
    <property type="molecule type" value="Genomic_DNA"/>
</dbReference>
<name>U5MVM3_CLOSA</name>
<dbReference type="eggNOG" id="ENOG502Z9DX">
    <property type="taxonomic scope" value="Bacteria"/>
</dbReference>
<dbReference type="GeneID" id="55474916"/>